<proteinExistence type="predicted"/>
<evidence type="ECO:0000313" key="2">
    <source>
        <dbReference type="Proteomes" id="UP001153069"/>
    </source>
</evidence>
<name>A0A9N8ELH1_9STRA</name>
<keyword evidence="2" id="KW-1185">Reference proteome</keyword>
<protein>
    <submittedName>
        <fullName evidence="1">Uncharacterized protein</fullName>
    </submittedName>
</protein>
<dbReference type="AlphaFoldDB" id="A0A9N8ELH1"/>
<organism evidence="1 2">
    <name type="scientific">Seminavis robusta</name>
    <dbReference type="NCBI Taxonomy" id="568900"/>
    <lineage>
        <taxon>Eukaryota</taxon>
        <taxon>Sar</taxon>
        <taxon>Stramenopiles</taxon>
        <taxon>Ochrophyta</taxon>
        <taxon>Bacillariophyta</taxon>
        <taxon>Bacillariophyceae</taxon>
        <taxon>Bacillariophycidae</taxon>
        <taxon>Naviculales</taxon>
        <taxon>Naviculaceae</taxon>
        <taxon>Seminavis</taxon>
    </lineage>
</organism>
<accession>A0A9N8ELH1</accession>
<evidence type="ECO:0000313" key="1">
    <source>
        <dbReference type="EMBL" id="CAB9521104.1"/>
    </source>
</evidence>
<dbReference type="EMBL" id="CAICTM010001163">
    <property type="protein sequence ID" value="CAB9521104.1"/>
    <property type="molecule type" value="Genomic_DNA"/>
</dbReference>
<dbReference type="Proteomes" id="UP001153069">
    <property type="component" value="Unassembled WGS sequence"/>
</dbReference>
<reference evidence="1" key="1">
    <citation type="submission" date="2020-06" db="EMBL/GenBank/DDBJ databases">
        <authorList>
            <consortium name="Plant Systems Biology data submission"/>
        </authorList>
    </citation>
    <scope>NUCLEOTIDE SEQUENCE</scope>
    <source>
        <strain evidence="1">D6</strain>
    </source>
</reference>
<comment type="caution">
    <text evidence="1">The sequence shown here is derived from an EMBL/GenBank/DDBJ whole genome shotgun (WGS) entry which is preliminary data.</text>
</comment>
<gene>
    <name evidence="1" type="ORF">SEMRO_1165_G248080.1</name>
</gene>
<sequence length="103" mass="11464">MLPNDQVASDGYTARALHMKRLGGNTKSKIFNDLLSKILARHADNRVNPTILIPYHSVQSTGERLLFVPAHLQGLSWCHLLATQQPPNHPKLYRCPPVASSKT</sequence>